<evidence type="ECO:0000256" key="3">
    <source>
        <dbReference type="SAM" id="MobiDB-lite"/>
    </source>
</evidence>
<evidence type="ECO:0000259" key="5">
    <source>
        <dbReference type="PROSITE" id="PS51294"/>
    </source>
</evidence>
<dbReference type="Proteomes" id="UP000001449">
    <property type="component" value="Chromosome 7"/>
</dbReference>
<dbReference type="InterPro" id="IPR050560">
    <property type="entry name" value="MYB_TF"/>
</dbReference>
<reference evidence="6 7" key="1">
    <citation type="journal article" date="2004" name="Science">
        <title>The genome of the diatom Thalassiosira pseudonana: ecology, evolution, and metabolism.</title>
        <authorList>
            <person name="Armbrust E.V."/>
            <person name="Berges J.A."/>
            <person name="Bowler C."/>
            <person name="Green B.R."/>
            <person name="Martinez D."/>
            <person name="Putnam N.H."/>
            <person name="Zhou S."/>
            <person name="Allen A.E."/>
            <person name="Apt K.E."/>
            <person name="Bechner M."/>
            <person name="Brzezinski M.A."/>
            <person name="Chaal B.K."/>
            <person name="Chiovitti A."/>
            <person name="Davis A.K."/>
            <person name="Demarest M.S."/>
            <person name="Detter J.C."/>
            <person name="Glavina T."/>
            <person name="Goodstein D."/>
            <person name="Hadi M.Z."/>
            <person name="Hellsten U."/>
            <person name="Hildebrand M."/>
            <person name="Jenkins B.D."/>
            <person name="Jurka J."/>
            <person name="Kapitonov V.V."/>
            <person name="Kroger N."/>
            <person name="Lau W.W."/>
            <person name="Lane T.W."/>
            <person name="Larimer F.W."/>
            <person name="Lippmeier J.C."/>
            <person name="Lucas S."/>
            <person name="Medina M."/>
            <person name="Montsant A."/>
            <person name="Obornik M."/>
            <person name="Parker M.S."/>
            <person name="Palenik B."/>
            <person name="Pazour G.J."/>
            <person name="Richardson P.M."/>
            <person name="Rynearson T.A."/>
            <person name="Saito M.A."/>
            <person name="Schwartz D.C."/>
            <person name="Thamatrakoln K."/>
            <person name="Valentin K."/>
            <person name="Vardi A."/>
            <person name="Wilkerson F.P."/>
            <person name="Rokhsar D.S."/>
        </authorList>
    </citation>
    <scope>NUCLEOTIDE SEQUENCE [LARGE SCALE GENOMIC DNA]</scope>
    <source>
        <strain evidence="6 7">CCMP1335</strain>
    </source>
</reference>
<sequence>MGGTKKPWTDEEDQKIGELVEKYGHKWSKISKEIPGRIGKQCRTRWLNHLDPAIDRSPFREEEDRVILQAQQEGNGNRWAETANRLSGRTDNSVKNHWNASLKRKLEK</sequence>
<protein>
    <submittedName>
        <fullName evidence="6">MYB DNA binding protein/ transcription factor-like protein</fullName>
    </submittedName>
</protein>
<dbReference type="OMA" id="HGNKWTE"/>
<proteinExistence type="predicted"/>
<dbReference type="HOGENOM" id="CLU_028567_26_4_1"/>
<feature type="domain" description="Myb-like" evidence="4">
    <location>
        <begin position="51"/>
        <end position="102"/>
    </location>
</feature>
<dbReference type="FunFam" id="1.10.10.60:FF:000010">
    <property type="entry name" value="Transcriptional activator Myb isoform A"/>
    <property type="match status" value="1"/>
</dbReference>
<dbReference type="GO" id="GO:0000981">
    <property type="term" value="F:DNA-binding transcription factor activity, RNA polymerase II-specific"/>
    <property type="evidence" value="ECO:0000318"/>
    <property type="project" value="GO_Central"/>
</dbReference>
<evidence type="ECO:0000313" key="7">
    <source>
        <dbReference type="Proteomes" id="UP000001449"/>
    </source>
</evidence>
<feature type="region of interest" description="Disordered" evidence="3">
    <location>
        <begin position="70"/>
        <end position="108"/>
    </location>
</feature>
<dbReference type="RefSeq" id="XP_002296254.1">
    <property type="nucleotide sequence ID" value="XM_002296218.1"/>
</dbReference>
<evidence type="ECO:0000259" key="4">
    <source>
        <dbReference type="PROSITE" id="PS50090"/>
    </source>
</evidence>
<dbReference type="GO" id="GO:0005634">
    <property type="term" value="C:nucleus"/>
    <property type="evidence" value="ECO:0000318"/>
    <property type="project" value="GO_Central"/>
</dbReference>
<dbReference type="SMART" id="SM00717">
    <property type="entry name" value="SANT"/>
    <property type="match status" value="2"/>
</dbReference>
<feature type="non-terminal residue" evidence="6">
    <location>
        <position position="1"/>
    </location>
</feature>
<dbReference type="PROSITE" id="PS51294">
    <property type="entry name" value="HTH_MYB"/>
    <property type="match status" value="2"/>
</dbReference>
<evidence type="ECO:0000313" key="6">
    <source>
        <dbReference type="EMBL" id="ACI64971.1"/>
    </source>
</evidence>
<dbReference type="InterPro" id="IPR017930">
    <property type="entry name" value="Myb_dom"/>
</dbReference>
<organism evidence="6 7">
    <name type="scientific">Thalassiosira pseudonana</name>
    <name type="common">Marine diatom</name>
    <name type="synonym">Cyclotella nana</name>
    <dbReference type="NCBI Taxonomy" id="35128"/>
    <lineage>
        <taxon>Eukaryota</taxon>
        <taxon>Sar</taxon>
        <taxon>Stramenopiles</taxon>
        <taxon>Ochrophyta</taxon>
        <taxon>Bacillariophyta</taxon>
        <taxon>Coscinodiscophyceae</taxon>
        <taxon>Thalassiosirophycidae</taxon>
        <taxon>Thalassiosirales</taxon>
        <taxon>Thalassiosiraceae</taxon>
        <taxon>Thalassiosira</taxon>
    </lineage>
</organism>
<dbReference type="KEGG" id="tps:THAPS_35544"/>
<dbReference type="PROSITE" id="PS50090">
    <property type="entry name" value="MYB_LIKE"/>
    <property type="match status" value="2"/>
</dbReference>
<dbReference type="PANTHER" id="PTHR45614">
    <property type="entry name" value="MYB PROTEIN-RELATED"/>
    <property type="match status" value="1"/>
</dbReference>
<evidence type="ECO:0000256" key="2">
    <source>
        <dbReference type="ARBA" id="ARBA00023125"/>
    </source>
</evidence>
<dbReference type="GeneID" id="7450669"/>
<reference evidence="6 7" key="2">
    <citation type="journal article" date="2008" name="Nature">
        <title>The Phaeodactylum genome reveals the evolutionary history of diatom genomes.</title>
        <authorList>
            <person name="Bowler C."/>
            <person name="Allen A.E."/>
            <person name="Badger J.H."/>
            <person name="Grimwood J."/>
            <person name="Jabbari K."/>
            <person name="Kuo A."/>
            <person name="Maheswari U."/>
            <person name="Martens C."/>
            <person name="Maumus F."/>
            <person name="Otillar R.P."/>
            <person name="Rayko E."/>
            <person name="Salamov A."/>
            <person name="Vandepoele K."/>
            <person name="Beszteri B."/>
            <person name="Gruber A."/>
            <person name="Heijde M."/>
            <person name="Katinka M."/>
            <person name="Mock T."/>
            <person name="Valentin K."/>
            <person name="Verret F."/>
            <person name="Berges J.A."/>
            <person name="Brownlee C."/>
            <person name="Cadoret J.P."/>
            <person name="Chiovitti A."/>
            <person name="Choi C.J."/>
            <person name="Coesel S."/>
            <person name="De Martino A."/>
            <person name="Detter J.C."/>
            <person name="Durkin C."/>
            <person name="Falciatore A."/>
            <person name="Fournet J."/>
            <person name="Haruta M."/>
            <person name="Huysman M.J."/>
            <person name="Jenkins B.D."/>
            <person name="Jiroutova K."/>
            <person name="Jorgensen R.E."/>
            <person name="Joubert Y."/>
            <person name="Kaplan A."/>
            <person name="Kroger N."/>
            <person name="Kroth P.G."/>
            <person name="La Roche J."/>
            <person name="Lindquist E."/>
            <person name="Lommer M."/>
            <person name="Martin-Jezequel V."/>
            <person name="Lopez P.J."/>
            <person name="Lucas S."/>
            <person name="Mangogna M."/>
            <person name="McGinnis K."/>
            <person name="Medlin L.K."/>
            <person name="Montsant A."/>
            <person name="Oudot-Le Secq M.P."/>
            <person name="Napoli C."/>
            <person name="Obornik M."/>
            <person name="Parker M.S."/>
            <person name="Petit J.L."/>
            <person name="Porcel B.M."/>
            <person name="Poulsen N."/>
            <person name="Robison M."/>
            <person name="Rychlewski L."/>
            <person name="Rynearson T.A."/>
            <person name="Schmutz J."/>
            <person name="Shapiro H."/>
            <person name="Siaut M."/>
            <person name="Stanley M."/>
            <person name="Sussman M.R."/>
            <person name="Taylor A.R."/>
            <person name="Vardi A."/>
            <person name="von Dassow P."/>
            <person name="Vyverman W."/>
            <person name="Willis A."/>
            <person name="Wyrwicz L.S."/>
            <person name="Rokhsar D.S."/>
            <person name="Weissenbach J."/>
            <person name="Armbrust E.V."/>
            <person name="Green B.R."/>
            <person name="Van de Peer Y."/>
            <person name="Grigoriev I.V."/>
        </authorList>
    </citation>
    <scope>NUCLEOTIDE SEQUENCE [LARGE SCALE GENOMIC DNA]</scope>
    <source>
        <strain evidence="6 7">CCMP1335</strain>
    </source>
</reference>
<feature type="domain" description="HTH myb-type" evidence="5">
    <location>
        <begin position="1"/>
        <end position="54"/>
    </location>
</feature>
<keyword evidence="2" id="KW-0238">DNA-binding</keyword>
<dbReference type="GO" id="GO:0006355">
    <property type="term" value="P:regulation of DNA-templated transcription"/>
    <property type="evidence" value="ECO:0000318"/>
    <property type="project" value="GO_Central"/>
</dbReference>
<dbReference type="InterPro" id="IPR009057">
    <property type="entry name" value="Homeodomain-like_sf"/>
</dbReference>
<evidence type="ECO:0000256" key="1">
    <source>
        <dbReference type="ARBA" id="ARBA00022737"/>
    </source>
</evidence>
<dbReference type="AlphaFoldDB" id="B5YND9"/>
<dbReference type="SUPFAM" id="SSF46689">
    <property type="entry name" value="Homeodomain-like"/>
    <property type="match status" value="1"/>
</dbReference>
<keyword evidence="7" id="KW-1185">Reference proteome</keyword>
<dbReference type="eggNOG" id="KOG0048">
    <property type="taxonomic scope" value="Eukaryota"/>
</dbReference>
<dbReference type="PANTHER" id="PTHR45614:SF274">
    <property type="entry name" value="MYB-LIKE DNA-BINDING PROTEIN"/>
    <property type="match status" value="1"/>
</dbReference>
<dbReference type="CDD" id="cd00167">
    <property type="entry name" value="SANT"/>
    <property type="match status" value="2"/>
</dbReference>
<name>B5YND9_THAPS</name>
<feature type="domain" description="HTH myb-type" evidence="5">
    <location>
        <begin position="56"/>
        <end position="106"/>
    </location>
</feature>
<feature type="compositionally biased region" description="Polar residues" evidence="3">
    <location>
        <begin position="84"/>
        <end position="99"/>
    </location>
</feature>
<accession>B5YND9</accession>
<gene>
    <name evidence="6" type="primary">MYB23</name>
    <name evidence="6" type="ORF">THAPS_35544</name>
</gene>
<dbReference type="InParanoid" id="B5YND9"/>
<feature type="domain" description="Myb-like" evidence="4">
    <location>
        <begin position="5"/>
        <end position="50"/>
    </location>
</feature>
<dbReference type="Pfam" id="PF13921">
    <property type="entry name" value="Myb_DNA-bind_6"/>
    <property type="match status" value="1"/>
</dbReference>
<dbReference type="EMBL" id="CP001160">
    <property type="protein sequence ID" value="ACI64971.1"/>
    <property type="molecule type" value="Genomic_DNA"/>
</dbReference>
<dbReference type="GO" id="GO:0000978">
    <property type="term" value="F:RNA polymerase II cis-regulatory region sequence-specific DNA binding"/>
    <property type="evidence" value="ECO:0000318"/>
    <property type="project" value="GO_Central"/>
</dbReference>
<dbReference type="PaxDb" id="35128-Thaps35544"/>
<dbReference type="Gene3D" id="1.10.10.60">
    <property type="entry name" value="Homeodomain-like"/>
    <property type="match status" value="2"/>
</dbReference>
<dbReference type="InterPro" id="IPR001005">
    <property type="entry name" value="SANT/Myb"/>
</dbReference>
<keyword evidence="1" id="KW-0677">Repeat</keyword>